<name>A0ACB8UPJ8_9EURO</name>
<protein>
    <submittedName>
        <fullName evidence="1">ATP-dependent RNA helicase dbp6</fullName>
        <ecNumber evidence="1">3.6.4.13</ecNumber>
    </submittedName>
</protein>
<comment type="caution">
    <text evidence="1">The sequence shown here is derived from an EMBL/GenBank/DDBJ whole genome shotgun (WGS) entry which is preliminary data.</text>
</comment>
<keyword evidence="1" id="KW-0347">Helicase</keyword>
<dbReference type="EMBL" id="JALBCA010000113">
    <property type="protein sequence ID" value="KAI2382670.1"/>
    <property type="molecule type" value="Genomic_DNA"/>
</dbReference>
<keyword evidence="1" id="KW-0067">ATP-binding</keyword>
<accession>A0ACB8UPJ8</accession>
<reference evidence="1" key="1">
    <citation type="journal article" date="2022" name="bioRxiv">
        <title>Population genetic analysis of Ophidiomyces ophidiicola, the causative agent of snake fungal disease, indicates recent introductions to the USA.</title>
        <authorList>
            <person name="Ladner J.T."/>
            <person name="Palmer J.M."/>
            <person name="Ettinger C.L."/>
            <person name="Stajich J.E."/>
            <person name="Farrell T.M."/>
            <person name="Glorioso B.M."/>
            <person name="Lawson B."/>
            <person name="Price S.J."/>
            <person name="Stengle A.G."/>
            <person name="Grear D.A."/>
            <person name="Lorch J.M."/>
        </authorList>
    </citation>
    <scope>NUCLEOTIDE SEQUENCE</scope>
    <source>
        <strain evidence="1">NWHC 24266-5</strain>
    </source>
</reference>
<keyword evidence="1" id="KW-0378">Hydrolase</keyword>
<dbReference type="EC" id="3.6.4.13" evidence="1"/>
<organism evidence="1">
    <name type="scientific">Ophidiomyces ophidiicola</name>
    <dbReference type="NCBI Taxonomy" id="1387563"/>
    <lineage>
        <taxon>Eukaryota</taxon>
        <taxon>Fungi</taxon>
        <taxon>Dikarya</taxon>
        <taxon>Ascomycota</taxon>
        <taxon>Pezizomycotina</taxon>
        <taxon>Eurotiomycetes</taxon>
        <taxon>Eurotiomycetidae</taxon>
        <taxon>Onygenales</taxon>
        <taxon>Onygenaceae</taxon>
        <taxon>Ophidiomyces</taxon>
    </lineage>
</organism>
<keyword evidence="1" id="KW-0547">Nucleotide-binding</keyword>
<evidence type="ECO:0000313" key="1">
    <source>
        <dbReference type="EMBL" id="KAI2382670.1"/>
    </source>
</evidence>
<gene>
    <name evidence="1" type="primary">DBP6</name>
    <name evidence="1" type="ORF">LOY88_005817</name>
</gene>
<proteinExistence type="predicted"/>
<sequence length="764" mass="84668">MAALFYARYVPGELKPVGQLENLNEVSDTEYQTHVITPSPAEFPATISATQLKTKKRREETGIQDLKPLDKRTYERTVPAGIVIAPVSEPTTQAEKKPSTPHQGHEKNLPAVNIQATQCDTLKRDQMKRKRETEYGSALSIVDPPSKHARILSKFDKYTTKIPNPAVAQESSEEVTKKKEQINHGLEPFPQPISSPESSQIPTYATLPEWLLHPIIAPSETRQTFKSLGLGTRQTSILESKGYSHAMPIQSAVIPLALDSQCRNWGDICVSAATGSGKTLAYVLPLISSIKSSSMNCLRALIVVPTRELVRQAREMCELCAAGTGLRIGTAVGSTALNDEQDILRESDQVYRTWSSAITTNSNMSTKDWTKFNLQEYITNTEESLKVLPKHNLNLFLDIDILICTPGRLVDHLRSTGGFNLDNLEWLVIDEADRLLNESFQEWTQVVIPAISRNNIIETTHSALRRLGHSTEQKPLRKIILSATMTMDTTKLNSLQLHNPRLVKVDLDSNHPQRIPQLTQSAFSNKSEVYAVPPTLSEALIPVGDGLSKPIYLLQLIYSHIFNETSASSTCASMTQLLDVFSTHSLSNSILIFVKSSETALRLTRLLKILCPALATCLGVLVKSNKSATARKTLAAYKNGTVRIMLATDRASRGLDLPSLEHVINYDVPASLTSYIHRAGRTARAGQYGSVWTLVSHSEGRWFSSEIVNGAIERGTRVVRKVKIDRTRVGDVSHRYEAALKELGEEVISEHKPMNRVHPAKPLS</sequence>